<gene>
    <name evidence="1" type="ORF">NDU88_007437</name>
</gene>
<evidence type="ECO:0000313" key="2">
    <source>
        <dbReference type="Proteomes" id="UP001066276"/>
    </source>
</evidence>
<evidence type="ECO:0000313" key="1">
    <source>
        <dbReference type="EMBL" id="KAJ1154694.1"/>
    </source>
</evidence>
<dbReference type="EMBL" id="JANPWB010000009">
    <property type="protein sequence ID" value="KAJ1154694.1"/>
    <property type="molecule type" value="Genomic_DNA"/>
</dbReference>
<accession>A0AAV7RPH1</accession>
<organism evidence="1 2">
    <name type="scientific">Pleurodeles waltl</name>
    <name type="common">Iberian ribbed newt</name>
    <dbReference type="NCBI Taxonomy" id="8319"/>
    <lineage>
        <taxon>Eukaryota</taxon>
        <taxon>Metazoa</taxon>
        <taxon>Chordata</taxon>
        <taxon>Craniata</taxon>
        <taxon>Vertebrata</taxon>
        <taxon>Euteleostomi</taxon>
        <taxon>Amphibia</taxon>
        <taxon>Batrachia</taxon>
        <taxon>Caudata</taxon>
        <taxon>Salamandroidea</taxon>
        <taxon>Salamandridae</taxon>
        <taxon>Pleurodelinae</taxon>
        <taxon>Pleurodeles</taxon>
    </lineage>
</organism>
<proteinExistence type="predicted"/>
<reference evidence="1" key="1">
    <citation type="journal article" date="2022" name="bioRxiv">
        <title>Sequencing and chromosome-scale assembly of the giantPleurodeles waltlgenome.</title>
        <authorList>
            <person name="Brown T."/>
            <person name="Elewa A."/>
            <person name="Iarovenko S."/>
            <person name="Subramanian E."/>
            <person name="Araus A.J."/>
            <person name="Petzold A."/>
            <person name="Susuki M."/>
            <person name="Suzuki K.-i.T."/>
            <person name="Hayashi T."/>
            <person name="Toyoda A."/>
            <person name="Oliveira C."/>
            <person name="Osipova E."/>
            <person name="Leigh N.D."/>
            <person name="Simon A."/>
            <person name="Yun M.H."/>
        </authorList>
    </citation>
    <scope>NUCLEOTIDE SEQUENCE</scope>
    <source>
        <strain evidence="1">20211129_DDA</strain>
        <tissue evidence="1">Liver</tissue>
    </source>
</reference>
<dbReference type="Proteomes" id="UP001066276">
    <property type="component" value="Chromosome 5"/>
</dbReference>
<keyword evidence="2" id="KW-1185">Reference proteome</keyword>
<name>A0AAV7RPH1_PLEWA</name>
<dbReference type="AlphaFoldDB" id="A0AAV7RPH1"/>
<protein>
    <submittedName>
        <fullName evidence="1">Uncharacterized protein</fullName>
    </submittedName>
</protein>
<comment type="caution">
    <text evidence="1">The sequence shown here is derived from an EMBL/GenBank/DDBJ whole genome shotgun (WGS) entry which is preliminary data.</text>
</comment>
<sequence>MRRTGAPRPGAAPVQAASLTARLDCSSVGQRISPLPAAPGTAFRAALVFHLHRTSAPATPVCAGAWKTHTGFSCNPCGGPASGDGAEKRVFSGFGRGGTLGCFDI</sequence>